<dbReference type="AlphaFoldDB" id="A0A8J1LTJ8"/>
<dbReference type="GeneID" id="121398162"/>
<dbReference type="PANTHER" id="PTHR35670">
    <property type="entry name" value="TRANSMEMBRANE PROTEIN 81"/>
    <property type="match status" value="1"/>
</dbReference>
<dbReference type="Gene3D" id="2.60.40.10">
    <property type="entry name" value="Immunoglobulins"/>
    <property type="match status" value="1"/>
</dbReference>
<keyword evidence="6 11" id="KW-0472">Membrane</keyword>
<feature type="domain" description="Ig-like" evidence="13">
    <location>
        <begin position="89"/>
        <end position="185"/>
    </location>
</feature>
<evidence type="ECO:0000256" key="7">
    <source>
        <dbReference type="ARBA" id="ARBA00023157"/>
    </source>
</evidence>
<feature type="chain" id="PRO_5035151846" description="Transmembrane protein 81" evidence="12">
    <location>
        <begin position="22"/>
        <end position="266"/>
    </location>
</feature>
<evidence type="ECO:0000256" key="8">
    <source>
        <dbReference type="ARBA" id="ARBA00023319"/>
    </source>
</evidence>
<evidence type="ECO:0000313" key="15">
    <source>
        <dbReference type="RefSeq" id="XP_041432857.1"/>
    </source>
</evidence>
<organism evidence="14 15">
    <name type="scientific">Xenopus laevis</name>
    <name type="common">African clawed frog</name>
    <dbReference type="NCBI Taxonomy" id="8355"/>
    <lineage>
        <taxon>Eukaryota</taxon>
        <taxon>Metazoa</taxon>
        <taxon>Chordata</taxon>
        <taxon>Craniata</taxon>
        <taxon>Vertebrata</taxon>
        <taxon>Euteleostomi</taxon>
        <taxon>Amphibia</taxon>
        <taxon>Batrachia</taxon>
        <taxon>Anura</taxon>
        <taxon>Pipoidea</taxon>
        <taxon>Pipidae</taxon>
        <taxon>Xenopodinae</taxon>
        <taxon>Xenopus</taxon>
        <taxon>Xenopus</taxon>
    </lineage>
</organism>
<protein>
    <recommendedName>
        <fullName evidence="10">Transmembrane protein 81</fullName>
    </recommendedName>
</protein>
<dbReference type="InterPro" id="IPR013783">
    <property type="entry name" value="Ig-like_fold"/>
</dbReference>
<evidence type="ECO:0000256" key="11">
    <source>
        <dbReference type="SAM" id="Phobius"/>
    </source>
</evidence>
<dbReference type="Proteomes" id="UP000186698">
    <property type="component" value="Chromosome 9_10L"/>
</dbReference>
<proteinExistence type="predicted"/>
<evidence type="ECO:0000256" key="9">
    <source>
        <dbReference type="ARBA" id="ARBA00049937"/>
    </source>
</evidence>
<keyword evidence="7" id="KW-1015">Disulfide bond</keyword>
<evidence type="ECO:0000256" key="12">
    <source>
        <dbReference type="SAM" id="SignalP"/>
    </source>
</evidence>
<dbReference type="InterPro" id="IPR039293">
    <property type="entry name" value="TMEM81"/>
</dbReference>
<dbReference type="OrthoDB" id="9390762at2759"/>
<dbReference type="PROSITE" id="PS50835">
    <property type="entry name" value="IG_LIKE"/>
    <property type="match status" value="1"/>
</dbReference>
<dbReference type="KEGG" id="xla:121398162"/>
<keyword evidence="3 11" id="KW-0812">Transmembrane</keyword>
<keyword evidence="14" id="KW-1185">Reference proteome</keyword>
<keyword evidence="2" id="KW-1003">Cell membrane</keyword>
<sequence length="266" mass="29873">MTSRMFLLFLFSILFISFGKSQDEKEVYQPELMDVQGMVDLEDKGPSAGFIVVESGECSVTCGNGVKMEKRCFVDTSGETSDCQKVMSPCSISVPCQLMTFQRKPGDEFAVDCMTEEEVKEQGEVNIYWKHAKGIITTDARVFRPLKLRSSILTFPSLQVENTGTYRCDAQRKADGLLAKQVYFGLKVINPEVFDLEFRKYVRNKKFLEDVPALETEDTEKVSPQPVNKLLIIVATGIGTGLLVGIVIWLLLLFLCRAKPQQPDLV</sequence>
<comment type="subcellular location">
    <subcellularLocation>
        <location evidence="1">Cell membrane</location>
        <topology evidence="1">Single-pass type I membrane protein</topology>
    </subcellularLocation>
</comment>
<dbReference type="CDD" id="cd00096">
    <property type="entry name" value="Ig"/>
    <property type="match status" value="1"/>
</dbReference>
<keyword evidence="8" id="KW-0393">Immunoglobulin domain</keyword>
<evidence type="ECO:0000313" key="14">
    <source>
        <dbReference type="Proteomes" id="UP000186698"/>
    </source>
</evidence>
<evidence type="ECO:0000256" key="1">
    <source>
        <dbReference type="ARBA" id="ARBA00004251"/>
    </source>
</evidence>
<evidence type="ECO:0000256" key="5">
    <source>
        <dbReference type="ARBA" id="ARBA00022989"/>
    </source>
</evidence>
<dbReference type="InterPro" id="IPR036179">
    <property type="entry name" value="Ig-like_dom_sf"/>
</dbReference>
<evidence type="ECO:0000256" key="3">
    <source>
        <dbReference type="ARBA" id="ARBA00022692"/>
    </source>
</evidence>
<keyword evidence="4 12" id="KW-0732">Signal</keyword>
<comment type="function">
    <text evidence="9">Essential fertilization factor required for male fertility. Part of a conserved trimeric sperm complex with the essential fertilization factors IZUMO1 and SPACA6 which bridges sperm and oocyte membranes during fertilization by binding to IZUMO1R/JUNO on the oocyte.</text>
</comment>
<keyword evidence="5 11" id="KW-1133">Transmembrane helix</keyword>
<evidence type="ECO:0000256" key="10">
    <source>
        <dbReference type="ARBA" id="ARBA00050022"/>
    </source>
</evidence>
<accession>A0A8J1LTJ8</accession>
<evidence type="ECO:0000259" key="13">
    <source>
        <dbReference type="PROSITE" id="PS50835"/>
    </source>
</evidence>
<gene>
    <name evidence="15" type="primary">LOC121398162</name>
</gene>
<feature type="transmembrane region" description="Helical" evidence="11">
    <location>
        <begin position="230"/>
        <end position="255"/>
    </location>
</feature>
<dbReference type="SUPFAM" id="SSF48726">
    <property type="entry name" value="Immunoglobulin"/>
    <property type="match status" value="1"/>
</dbReference>
<evidence type="ECO:0000256" key="2">
    <source>
        <dbReference type="ARBA" id="ARBA00022475"/>
    </source>
</evidence>
<dbReference type="PANTHER" id="PTHR35670:SF1">
    <property type="entry name" value="TRANSMEMBRANE PROTEIN 81"/>
    <property type="match status" value="1"/>
</dbReference>
<name>A0A8J1LTJ8_XENLA</name>
<reference evidence="15" key="1">
    <citation type="submission" date="2025-08" db="UniProtKB">
        <authorList>
            <consortium name="RefSeq"/>
        </authorList>
    </citation>
    <scope>IDENTIFICATION</scope>
    <source>
        <strain evidence="15">J_2021</strain>
        <tissue evidence="15">Erythrocytes</tissue>
    </source>
</reference>
<evidence type="ECO:0000256" key="6">
    <source>
        <dbReference type="ARBA" id="ARBA00023136"/>
    </source>
</evidence>
<dbReference type="GO" id="GO:0005886">
    <property type="term" value="C:plasma membrane"/>
    <property type="evidence" value="ECO:0007669"/>
    <property type="project" value="UniProtKB-SubCell"/>
</dbReference>
<evidence type="ECO:0000256" key="4">
    <source>
        <dbReference type="ARBA" id="ARBA00022729"/>
    </source>
</evidence>
<feature type="signal peptide" evidence="12">
    <location>
        <begin position="1"/>
        <end position="21"/>
    </location>
</feature>
<dbReference type="InterPro" id="IPR007110">
    <property type="entry name" value="Ig-like_dom"/>
</dbReference>
<dbReference type="RefSeq" id="XP_041432857.1">
    <property type="nucleotide sequence ID" value="XM_041576923.1"/>
</dbReference>